<organism evidence="1">
    <name type="scientific">Hexamita inflata</name>
    <dbReference type="NCBI Taxonomy" id="28002"/>
    <lineage>
        <taxon>Eukaryota</taxon>
        <taxon>Metamonada</taxon>
        <taxon>Diplomonadida</taxon>
        <taxon>Hexamitidae</taxon>
        <taxon>Hexamitinae</taxon>
        <taxon>Hexamita</taxon>
    </lineage>
</organism>
<keyword evidence="3" id="KW-1185">Reference proteome</keyword>
<dbReference type="EMBL" id="CAXDID020000201">
    <property type="protein sequence ID" value="CAL6054178.1"/>
    <property type="molecule type" value="Genomic_DNA"/>
</dbReference>
<name>A0AA86N605_9EUKA</name>
<dbReference type="Proteomes" id="UP001642409">
    <property type="component" value="Unassembled WGS sequence"/>
</dbReference>
<comment type="caution">
    <text evidence="1">The sequence shown here is derived from an EMBL/GenBank/DDBJ whole genome shotgun (WGS) entry which is preliminary data.</text>
</comment>
<evidence type="ECO:0000313" key="3">
    <source>
        <dbReference type="Proteomes" id="UP001642409"/>
    </source>
</evidence>
<dbReference type="AlphaFoldDB" id="A0AA86N605"/>
<reference evidence="2 3" key="2">
    <citation type="submission" date="2024-07" db="EMBL/GenBank/DDBJ databases">
        <authorList>
            <person name="Akdeniz Z."/>
        </authorList>
    </citation>
    <scope>NUCLEOTIDE SEQUENCE [LARGE SCALE GENOMIC DNA]</scope>
</reference>
<proteinExistence type="predicted"/>
<gene>
    <name evidence="1" type="ORF">HINF_LOCUS1070</name>
    <name evidence="2" type="ORF">HINF_LOCUS45941</name>
</gene>
<protein>
    <submittedName>
        <fullName evidence="2">Hypothetical_protein</fullName>
    </submittedName>
</protein>
<evidence type="ECO:0000313" key="1">
    <source>
        <dbReference type="EMBL" id="CAI9913425.1"/>
    </source>
</evidence>
<reference evidence="1" key="1">
    <citation type="submission" date="2023-06" db="EMBL/GenBank/DDBJ databases">
        <authorList>
            <person name="Kurt Z."/>
        </authorList>
    </citation>
    <scope>NUCLEOTIDE SEQUENCE</scope>
</reference>
<dbReference type="EMBL" id="CATOUU010000025">
    <property type="protein sequence ID" value="CAI9913425.1"/>
    <property type="molecule type" value="Genomic_DNA"/>
</dbReference>
<accession>A0AA86N605</accession>
<evidence type="ECO:0000313" key="2">
    <source>
        <dbReference type="EMBL" id="CAL6054178.1"/>
    </source>
</evidence>
<sequence length="134" mass="15675">MFTFHQVSNLSCKFFDGKVFEIVLVGTVQSHRCGFIVIGANTLNISIYRIQNTKSYQFHSKVEQLRSISKTSLLSIFIEPSYVASYVNEFSLIQIQHLKIDRIVRRTFAEQFGSRAQNKYFFTPRQYINECQPF</sequence>